<sequence length="114" mass="13335">MSKIKSLAELLGEDINKMILSVDEVKDADHTAFVKMYLDNIEVYPTLLPKHWEPKHEYVELCKGLGFNYMERVVRKSDARKHIRDGWRETKLSKLSHSLMCKKWVNAIIAMENS</sequence>
<protein>
    <submittedName>
        <fullName evidence="1">Uncharacterized protein</fullName>
    </submittedName>
</protein>
<gene>
    <name evidence="1" type="ORF">Henu6_gp102</name>
</gene>
<accession>A0A410T5P8</accession>
<dbReference type="EMBL" id="MK240351">
    <property type="protein sequence ID" value="QAU04082.1"/>
    <property type="molecule type" value="Genomic_DNA"/>
</dbReference>
<dbReference type="Proteomes" id="UP000289169">
    <property type="component" value="Segment"/>
</dbReference>
<name>A0A410T5P8_9CAUD</name>
<organism evidence="1 2">
    <name type="scientific">Acinetobacter phage Henu6</name>
    <dbReference type="NCBI Taxonomy" id="2500136"/>
    <lineage>
        <taxon>Viruses</taxon>
        <taxon>Duplodnaviria</taxon>
        <taxon>Heunggongvirae</taxon>
        <taxon>Uroviricota</taxon>
        <taxon>Caudoviricetes</taxon>
        <taxon>Pantevenvirales</taxon>
        <taxon>Straboviridae</taxon>
        <taxon>Twarogvirinae</taxon>
        <taxon>Zedzedvirus</taxon>
        <taxon>Zedzedvirus zz1</taxon>
    </lineage>
</organism>
<evidence type="ECO:0000313" key="1">
    <source>
        <dbReference type="EMBL" id="QAU04082.1"/>
    </source>
</evidence>
<reference evidence="1 2" key="1">
    <citation type="submission" date="2018-11" db="EMBL/GenBank/DDBJ databases">
        <authorList>
            <person name="Teng T."/>
        </authorList>
    </citation>
    <scope>NUCLEOTIDE SEQUENCE [LARGE SCALE GENOMIC DNA]</scope>
</reference>
<evidence type="ECO:0000313" key="2">
    <source>
        <dbReference type="Proteomes" id="UP000289169"/>
    </source>
</evidence>
<proteinExistence type="predicted"/>